<accession>L7WBY7</accession>
<evidence type="ECO:0000313" key="2">
    <source>
        <dbReference type="Proteomes" id="UP000011173"/>
    </source>
</evidence>
<proteinExistence type="predicted"/>
<dbReference type="PATRIC" id="fig|592029.3.peg.2584"/>
<evidence type="ECO:0000313" key="1">
    <source>
        <dbReference type="EMBL" id="AGC77732.1"/>
    </source>
</evidence>
<dbReference type="STRING" id="592029.DDD_2605"/>
<dbReference type="EMBL" id="CP001397">
    <property type="protein sequence ID" value="AGC77732.1"/>
    <property type="molecule type" value="Genomic_DNA"/>
</dbReference>
<organism evidence="1 2">
    <name type="scientific">Nonlabens dokdonensis (strain DSM 17205 / KCTC 12402 / DSW-6)</name>
    <name type="common">Donghaeana dokdonensis</name>
    <dbReference type="NCBI Taxonomy" id="592029"/>
    <lineage>
        <taxon>Bacteria</taxon>
        <taxon>Pseudomonadati</taxon>
        <taxon>Bacteroidota</taxon>
        <taxon>Flavobacteriia</taxon>
        <taxon>Flavobacteriales</taxon>
        <taxon>Flavobacteriaceae</taxon>
        <taxon>Nonlabens</taxon>
    </lineage>
</organism>
<protein>
    <submittedName>
        <fullName evidence="1">Uncharacterized protein</fullName>
    </submittedName>
</protein>
<dbReference type="AlphaFoldDB" id="L7WBY7"/>
<dbReference type="HOGENOM" id="CLU_3346575_0_0_10"/>
<dbReference type="KEGG" id="ndo:DDD_2605"/>
<gene>
    <name evidence="1" type="ordered locus">DDD_2605</name>
</gene>
<sequence>MQHFIRQTILKNLTVLMNIAFAKAKTNNEFLQIKISN</sequence>
<name>L7WBY7_NONDD</name>
<reference evidence="1 2" key="1">
    <citation type="journal article" date="2013" name="Genome Biol. Evol.">
        <title>Genomic makeup of the marine flavobacterium Nonlabens (Donghaeana) dokdonensis DSW-6 and identification of a novel class of rhodopsins.</title>
        <authorList>
            <person name="Kwon S.K."/>
            <person name="Kim B.K."/>
            <person name="Song J.Y."/>
            <person name="Kwak M.J."/>
            <person name="Lee C.H."/>
            <person name="Yoon J.H."/>
            <person name="Oh T.K."/>
            <person name="Kim J.F."/>
        </authorList>
    </citation>
    <scope>NUCLEOTIDE SEQUENCE [LARGE SCALE GENOMIC DNA]</scope>
    <source>
        <strain evidence="2">DSM 17205 / KCTC 12402 / DSW-6</strain>
    </source>
</reference>
<dbReference type="Proteomes" id="UP000011173">
    <property type="component" value="Chromosome"/>
</dbReference>